<dbReference type="EMBL" id="HACA01002136">
    <property type="protein sequence ID" value="CDW19497.1"/>
    <property type="molecule type" value="Transcribed_RNA"/>
</dbReference>
<dbReference type="AlphaFoldDB" id="A0A0K2T1N0"/>
<evidence type="ECO:0000313" key="1">
    <source>
        <dbReference type="EMBL" id="CDW19497.1"/>
    </source>
</evidence>
<protein>
    <submittedName>
        <fullName evidence="1">Uncharacterized protein</fullName>
    </submittedName>
</protein>
<accession>A0A0K2T1N0</accession>
<reference evidence="1" key="1">
    <citation type="submission" date="2014-05" db="EMBL/GenBank/DDBJ databases">
        <authorList>
            <person name="Chronopoulou M."/>
        </authorList>
    </citation>
    <scope>NUCLEOTIDE SEQUENCE</scope>
    <source>
        <tissue evidence="1">Whole organism</tissue>
    </source>
</reference>
<proteinExistence type="predicted"/>
<dbReference type="SUPFAM" id="SSF48371">
    <property type="entry name" value="ARM repeat"/>
    <property type="match status" value="1"/>
</dbReference>
<dbReference type="OrthoDB" id="360653at2759"/>
<dbReference type="InterPro" id="IPR016024">
    <property type="entry name" value="ARM-type_fold"/>
</dbReference>
<name>A0A0K2T1N0_LEPSM</name>
<organism evidence="1">
    <name type="scientific">Lepeophtheirus salmonis</name>
    <name type="common">Salmon louse</name>
    <name type="synonym">Caligus salmonis</name>
    <dbReference type="NCBI Taxonomy" id="72036"/>
    <lineage>
        <taxon>Eukaryota</taxon>
        <taxon>Metazoa</taxon>
        <taxon>Ecdysozoa</taxon>
        <taxon>Arthropoda</taxon>
        <taxon>Crustacea</taxon>
        <taxon>Multicrustacea</taxon>
        <taxon>Hexanauplia</taxon>
        <taxon>Copepoda</taxon>
        <taxon>Siphonostomatoida</taxon>
        <taxon>Caligidae</taxon>
        <taxon>Lepeophtheirus</taxon>
    </lineage>
</organism>
<sequence length="665" mass="76266">MTIASKCKKKRRVFPQKRKLRTSSEPLKLKDTVTKWSGFYSQVSELNLKGAATQNPDLEIHESEFFRRLREAQEENFSGSFQEFTKDVFTFRNHSGKKKKGMRNLTECSNSLAIFLYNRESIYQTLIQCLEKQETSDLGSLYNISVGFFADVSLTKEIEVYFDGFMKVFESSLSQRTDASVVQIIFQSLLSIVKELLKNSLLSIVKELLKNSSLTTMQLSDKLIYLFDSNKYPDYVIDFISVVFAPILRKNKFNRDEVLHSILKTECVDGIVKVLGRAIKNFGSNFFTGAEKAWSNYLESINDSVILEELHDFIINSDPSVIEFEPLVKLTITAFMSDPCKFSRSLNKLIMRKKAKFIPGGYISKILRNGLPDELFNEGYEIGSLIITSLVALPEHKIQRFDLKNFVRDILKKRPQIISHLSVDDEKFNYLLMPLFIEACGCTQMDEDIMPYVEPLGNLIAGTYSDQDSNLPQYKIVEFSTDQPNSLNTFPNRIIRLIDDLKTRESALKALLGVRPLNKKIIIKKLRLLVELDFKDDEMSYFVLHILHDLMSKSEFLKLSKDLKLVDKLLKLVQSSKAAIYPFQNLNLICTSNIENFLSAKEIFDVLVPHLSSGQPKIRHCVLNSLAALKSNEEENTIMKHALEAERIKIDLSNYKLKQNGLKLI</sequence>